<keyword evidence="1" id="KW-0645">Protease</keyword>
<dbReference type="GO" id="GO:0006508">
    <property type="term" value="P:proteolysis"/>
    <property type="evidence" value="ECO:0007669"/>
    <property type="project" value="UniProtKB-KW"/>
</dbReference>
<dbReference type="RefSeq" id="WP_039743765.1">
    <property type="nucleotide sequence ID" value="NZ_CP009788.1"/>
</dbReference>
<dbReference type="HOGENOM" id="CLU_011540_0_2_7"/>
<evidence type="ECO:0000313" key="5">
    <source>
        <dbReference type="EMBL" id="AJE04086.1"/>
    </source>
</evidence>
<dbReference type="InterPro" id="IPR032525">
    <property type="entry name" value="Peptidase_U32_C"/>
</dbReference>
<dbReference type="PANTHER" id="PTHR30217:SF6">
    <property type="entry name" value="TRNA HYDROXYLATION PROTEIN P"/>
    <property type="match status" value="1"/>
</dbReference>
<keyword evidence="6" id="KW-1185">Reference proteome</keyword>
<dbReference type="AlphaFoldDB" id="A0A0B5BJ48"/>
<dbReference type="Pfam" id="PF01136">
    <property type="entry name" value="Peptidase_U32"/>
    <property type="match status" value="1"/>
</dbReference>
<reference evidence="5 6" key="1">
    <citation type="journal article" date="2015" name="Genome Announc.">
        <title>Complete Genome of Geobacter pickeringii G13T, a Metal-Reducing Isolate from Sedimentary Kaolin Deposits.</title>
        <authorList>
            <person name="Badalamenti J.P."/>
            <person name="Bond D.R."/>
        </authorList>
    </citation>
    <scope>NUCLEOTIDE SEQUENCE [LARGE SCALE GENOMIC DNA]</scope>
    <source>
        <strain evidence="5 6">G13</strain>
    </source>
</reference>
<dbReference type="Pfam" id="PF16325">
    <property type="entry name" value="Peptidase_U32_C"/>
    <property type="match status" value="1"/>
</dbReference>
<evidence type="ECO:0000256" key="1">
    <source>
        <dbReference type="ARBA" id="ARBA00022670"/>
    </source>
</evidence>
<dbReference type="KEGG" id="gpi:GPICK_12600"/>
<protein>
    <submittedName>
        <fullName evidence="5">Peptidase U32</fullName>
    </submittedName>
</protein>
<evidence type="ECO:0000313" key="6">
    <source>
        <dbReference type="Proteomes" id="UP000057609"/>
    </source>
</evidence>
<dbReference type="GO" id="GO:0008233">
    <property type="term" value="F:peptidase activity"/>
    <property type="evidence" value="ECO:0007669"/>
    <property type="project" value="UniProtKB-KW"/>
</dbReference>
<dbReference type="OrthoDB" id="9807498at2"/>
<feature type="domain" description="Peptidase family U32 C-terminal" evidence="4">
    <location>
        <begin position="319"/>
        <end position="399"/>
    </location>
</feature>
<dbReference type="PROSITE" id="PS01276">
    <property type="entry name" value="PEPTIDASE_U32"/>
    <property type="match status" value="1"/>
</dbReference>
<dbReference type="PANTHER" id="PTHR30217">
    <property type="entry name" value="PEPTIDASE U32 FAMILY"/>
    <property type="match status" value="1"/>
</dbReference>
<name>A0A0B5BJ48_9BACT</name>
<evidence type="ECO:0000259" key="4">
    <source>
        <dbReference type="Pfam" id="PF16325"/>
    </source>
</evidence>
<sequence>MKIPELLAPAGNMEKLKVAIHYGADAVYLGGQKFGLRNLAGNFTQAELAEAVAYAHDRGVKVYLTVNSFPDTDDLPELDRYLEETAPIPFDALIAADPGVIATIRRITPDRPIHLSTQANTTTWRSALFWQEQGIRRINLAREMSLEAIRETRERVSAELEVFTHGALCISYSGRCLLSSVMSGRNANKGECSHPCRWSYALVEETRPGEYFPVVEDEAGTFIFNSKDLCLIRHIPELVGAGVDSLKIEGRMKGINYVASVVRVYRDALDRYAADPAGYRFNPEWLGELAKLSHRGYTTGFLLGRPQDVDQEYDSRYRRSHEFVGMVEELLPGGSVVVGVRNRIAAGTEVEFVGRRMTATRHRLDSFTDRDGAPLAEAHPNQKIIVSVPFPAERYDLIRKEHQ</sequence>
<dbReference type="InterPro" id="IPR001539">
    <property type="entry name" value="Peptidase_U32"/>
</dbReference>
<evidence type="ECO:0000256" key="2">
    <source>
        <dbReference type="ARBA" id="ARBA00022801"/>
    </source>
</evidence>
<dbReference type="STRING" id="345632.GPICK_12600"/>
<gene>
    <name evidence="5" type="ORF">GPICK_12600</name>
</gene>
<evidence type="ECO:0000256" key="3">
    <source>
        <dbReference type="ARBA" id="ARBA00038374"/>
    </source>
</evidence>
<keyword evidence="2" id="KW-0378">Hydrolase</keyword>
<proteinExistence type="inferred from homology"/>
<accession>A0A0B5BJ48</accession>
<dbReference type="InterPro" id="IPR051454">
    <property type="entry name" value="RNA/ubiquinone_mod_enzymes"/>
</dbReference>
<dbReference type="Gene3D" id="2.40.30.10">
    <property type="entry name" value="Translation factors"/>
    <property type="match status" value="1"/>
</dbReference>
<comment type="similarity">
    <text evidence="3">Belongs to the peptidase U32 family.</text>
</comment>
<organism evidence="5 6">
    <name type="scientific">Geobacter pickeringii</name>
    <dbReference type="NCBI Taxonomy" id="345632"/>
    <lineage>
        <taxon>Bacteria</taxon>
        <taxon>Pseudomonadati</taxon>
        <taxon>Thermodesulfobacteriota</taxon>
        <taxon>Desulfuromonadia</taxon>
        <taxon>Geobacterales</taxon>
        <taxon>Geobacteraceae</taxon>
        <taxon>Geobacter</taxon>
    </lineage>
</organism>
<dbReference type="EMBL" id="CP009788">
    <property type="protein sequence ID" value="AJE04086.1"/>
    <property type="molecule type" value="Genomic_DNA"/>
</dbReference>
<dbReference type="Proteomes" id="UP000057609">
    <property type="component" value="Chromosome"/>
</dbReference>